<feature type="region of interest" description="Disordered" evidence="6">
    <location>
        <begin position="40"/>
        <end position="81"/>
    </location>
</feature>
<keyword evidence="7" id="KW-0472">Membrane</keyword>
<dbReference type="OrthoDB" id="145826at2157"/>
<dbReference type="CDD" id="cd09623">
    <property type="entry name" value="DOMON_EBDH"/>
    <property type="match status" value="1"/>
</dbReference>
<reference evidence="10" key="1">
    <citation type="submission" date="2015-03" db="EMBL/GenBank/DDBJ databases">
        <authorList>
            <person name="Urmite Genomes"/>
        </authorList>
    </citation>
    <scope>NUCLEOTIDE SEQUENCE [LARGE SCALE GENOMIC DNA]</scope>
    <source>
        <strain evidence="10">Arc-Hr</strain>
    </source>
</reference>
<dbReference type="RefSeq" id="WP_089780556.1">
    <property type="nucleotide sequence ID" value="NZ_CABLRR010000004.1"/>
</dbReference>
<feature type="compositionally biased region" description="Polar residues" evidence="6">
    <location>
        <begin position="60"/>
        <end position="81"/>
    </location>
</feature>
<proteinExistence type="predicted"/>
<dbReference type="InterPro" id="IPR019020">
    <property type="entry name" value="Cyt-c552/DMSO_Rdtase_haem-bd"/>
</dbReference>
<evidence type="ECO:0000256" key="3">
    <source>
        <dbReference type="ARBA" id="ARBA00022723"/>
    </source>
</evidence>
<dbReference type="GO" id="GO:0046872">
    <property type="term" value="F:metal ion binding"/>
    <property type="evidence" value="ECO:0007669"/>
    <property type="project" value="UniProtKB-KW"/>
</dbReference>
<evidence type="ECO:0000313" key="10">
    <source>
        <dbReference type="Proteomes" id="UP000198902"/>
    </source>
</evidence>
<gene>
    <name evidence="9" type="primary">clrC</name>
    <name evidence="9" type="ORF">BN996_03113</name>
</gene>
<protein>
    <submittedName>
        <fullName evidence="9">Chlorate reductase subunit gamma</fullName>
    </submittedName>
</protein>
<dbReference type="GO" id="GO:0020037">
    <property type="term" value="F:heme binding"/>
    <property type="evidence" value="ECO:0007669"/>
    <property type="project" value="InterPro"/>
</dbReference>
<evidence type="ECO:0000256" key="7">
    <source>
        <dbReference type="SAM" id="Phobius"/>
    </source>
</evidence>
<evidence type="ECO:0000256" key="5">
    <source>
        <dbReference type="ARBA" id="ARBA00023004"/>
    </source>
</evidence>
<evidence type="ECO:0000256" key="2">
    <source>
        <dbReference type="ARBA" id="ARBA00022617"/>
    </source>
</evidence>
<dbReference type="Pfam" id="PF09459">
    <property type="entry name" value="EB_dh"/>
    <property type="match status" value="2"/>
</dbReference>
<dbReference type="SMART" id="SM00887">
    <property type="entry name" value="EB_dh"/>
    <property type="match status" value="1"/>
</dbReference>
<keyword evidence="10" id="KW-1185">Reference proteome</keyword>
<keyword evidence="3" id="KW-0479">Metal-binding</keyword>
<keyword evidence="7" id="KW-1133">Transmembrane helix</keyword>
<keyword evidence="4" id="KW-0249">Electron transport</keyword>
<feature type="domain" description="Cytochrome c-552/DMSO reductase-like haem-binding" evidence="8">
    <location>
        <begin position="53"/>
        <end position="227"/>
    </location>
</feature>
<accession>A0A0D6JUR8</accession>
<keyword evidence="5" id="KW-0408">Iron</keyword>
<dbReference type="AlphaFoldDB" id="A0A0D6JUR8"/>
<evidence type="ECO:0000259" key="8">
    <source>
        <dbReference type="SMART" id="SM00887"/>
    </source>
</evidence>
<organism evidence="9 10">
    <name type="scientific">Haloferax massiliensis</name>
    <dbReference type="NCBI Taxonomy" id="1476858"/>
    <lineage>
        <taxon>Archaea</taxon>
        <taxon>Methanobacteriati</taxon>
        <taxon>Methanobacteriota</taxon>
        <taxon>Stenosarchaea group</taxon>
        <taxon>Halobacteria</taxon>
        <taxon>Halobacteriales</taxon>
        <taxon>Haloferacaceae</taxon>
        <taxon>Haloferax</taxon>
    </lineage>
</organism>
<evidence type="ECO:0000256" key="6">
    <source>
        <dbReference type="SAM" id="MobiDB-lite"/>
    </source>
</evidence>
<dbReference type="Proteomes" id="UP000198902">
    <property type="component" value="Unassembled WGS sequence"/>
</dbReference>
<sequence>MRERRAAAVGAVVVVALLLAAAVAGPAAVSARPANEIPVQSVAADDRPQRPTSEAWDTVPSVNVPLTSAPSGVPNASDTSVESVRVQSAQTDERLYLRLSWADGTADRNATSPRSFLDAAAVQVPVNTSVRPPISMGSTRNLVNVWYWSADGESEELLAGGPGSTTEFEQTAVETTASHDDGRWTVVMSRPLDSDAANRTSFAVDNDVDVAFAVWNGSEMERSGRKSVSDWYHFPFGPGPQGPPYESILWAVAGLAIVGVALVTIEAVRKN</sequence>
<keyword evidence="1" id="KW-0813">Transport</keyword>
<dbReference type="Gene3D" id="2.60.40.1190">
    <property type="match status" value="1"/>
</dbReference>
<feature type="transmembrane region" description="Helical" evidence="7">
    <location>
        <begin position="248"/>
        <end position="268"/>
    </location>
</feature>
<evidence type="ECO:0000256" key="4">
    <source>
        <dbReference type="ARBA" id="ARBA00022982"/>
    </source>
</evidence>
<keyword evidence="2" id="KW-0349">Heme</keyword>
<evidence type="ECO:0000313" key="9">
    <source>
        <dbReference type="EMBL" id="CQR52392.1"/>
    </source>
</evidence>
<evidence type="ECO:0000256" key="1">
    <source>
        <dbReference type="ARBA" id="ARBA00022448"/>
    </source>
</evidence>
<dbReference type="EMBL" id="CSTE01000004">
    <property type="protein sequence ID" value="CQR52392.1"/>
    <property type="molecule type" value="Genomic_DNA"/>
</dbReference>
<dbReference type="InterPro" id="IPR017838">
    <property type="entry name" value="DMSO_Rdtase_II_haem_b-bd_su"/>
</dbReference>
<keyword evidence="7" id="KW-0812">Transmembrane</keyword>
<name>A0A0D6JUR8_9EURY</name>
<dbReference type="NCBIfam" id="TIGR03477">
    <property type="entry name" value="DMSO_red_II_gam"/>
    <property type="match status" value="1"/>
</dbReference>
<dbReference type="GO" id="GO:0042597">
    <property type="term" value="C:periplasmic space"/>
    <property type="evidence" value="ECO:0007669"/>
    <property type="project" value="InterPro"/>
</dbReference>